<feature type="region of interest" description="Disordered" evidence="2">
    <location>
        <begin position="1"/>
        <end position="21"/>
    </location>
</feature>
<keyword evidence="1" id="KW-0175">Coiled coil</keyword>
<name>A0ABP1R6B9_9HEXA</name>
<dbReference type="Proteomes" id="UP001642540">
    <property type="component" value="Unassembled WGS sequence"/>
</dbReference>
<accession>A0ABP1R6B9</accession>
<comment type="caution">
    <text evidence="3">The sequence shown here is derived from an EMBL/GenBank/DDBJ whole genome shotgun (WGS) entry which is preliminary data.</text>
</comment>
<evidence type="ECO:0000256" key="1">
    <source>
        <dbReference type="SAM" id="Coils"/>
    </source>
</evidence>
<keyword evidence="4" id="KW-1185">Reference proteome</keyword>
<feature type="coiled-coil region" evidence="1">
    <location>
        <begin position="81"/>
        <end position="108"/>
    </location>
</feature>
<proteinExistence type="predicted"/>
<sequence length="185" mass="20880">MADIDRVKFNRKPKRGQSTKLVNQMNAALAAPDPDLEELEANLAFLVELHEQLDGMDQKITDAMYDAGTSEADQAKEFEDCESYKLKFLRLKKKVEKLTQEKALHEVEYRQRIILARGGFGAEDKKKPSGTEKAKRVTETPTLAGFVSVGNGESEKLEMGNIVKTRSGRKVKIPIRFTPEVRLKK</sequence>
<organism evidence="3 4">
    <name type="scientific">Orchesella dallaii</name>
    <dbReference type="NCBI Taxonomy" id="48710"/>
    <lineage>
        <taxon>Eukaryota</taxon>
        <taxon>Metazoa</taxon>
        <taxon>Ecdysozoa</taxon>
        <taxon>Arthropoda</taxon>
        <taxon>Hexapoda</taxon>
        <taxon>Collembola</taxon>
        <taxon>Entomobryomorpha</taxon>
        <taxon>Entomobryoidea</taxon>
        <taxon>Orchesellidae</taxon>
        <taxon>Orchesellinae</taxon>
        <taxon>Orchesella</taxon>
    </lineage>
</organism>
<evidence type="ECO:0000313" key="4">
    <source>
        <dbReference type="Proteomes" id="UP001642540"/>
    </source>
</evidence>
<reference evidence="3 4" key="1">
    <citation type="submission" date="2024-08" db="EMBL/GenBank/DDBJ databases">
        <authorList>
            <person name="Cucini C."/>
            <person name="Frati F."/>
        </authorList>
    </citation>
    <scope>NUCLEOTIDE SEQUENCE [LARGE SCALE GENOMIC DNA]</scope>
</reference>
<protein>
    <submittedName>
        <fullName evidence="3">Uncharacterized protein</fullName>
    </submittedName>
</protein>
<evidence type="ECO:0000313" key="3">
    <source>
        <dbReference type="EMBL" id="CAL8117321.1"/>
    </source>
</evidence>
<evidence type="ECO:0000256" key="2">
    <source>
        <dbReference type="SAM" id="MobiDB-lite"/>
    </source>
</evidence>
<gene>
    <name evidence="3" type="ORF">ODALV1_LOCUS17636</name>
</gene>
<dbReference type="EMBL" id="CAXLJM020000054">
    <property type="protein sequence ID" value="CAL8117321.1"/>
    <property type="molecule type" value="Genomic_DNA"/>
</dbReference>